<protein>
    <submittedName>
        <fullName evidence="1">Uncharacterized protein</fullName>
    </submittedName>
</protein>
<evidence type="ECO:0000313" key="1">
    <source>
        <dbReference type="EMBL" id="CAD2143189.1"/>
    </source>
</evidence>
<dbReference type="EMBL" id="CAJEWN010000031">
    <property type="protein sequence ID" value="CAD2143189.1"/>
    <property type="molecule type" value="Genomic_DNA"/>
</dbReference>
<name>A0A6V7U3L5_MELEN</name>
<dbReference type="Proteomes" id="UP000580250">
    <property type="component" value="Unassembled WGS sequence"/>
</dbReference>
<dbReference type="AlphaFoldDB" id="A0A6V7U3L5"/>
<sequence>MFIRQYFYTYYELRRRFRSWKRQLFYHPNQTYEDLAKKGDFLKFCTQLLVWNLVAIFAFKRFFNKEITSLNEKGIKTPKLSELWDERSGRPKVNDDTTKYHFKHPLQYINDFAISKRKHVDLTKTKFPLDDI</sequence>
<dbReference type="OrthoDB" id="5893427at2759"/>
<reference evidence="1 2" key="1">
    <citation type="submission" date="2020-08" db="EMBL/GenBank/DDBJ databases">
        <authorList>
            <person name="Koutsovoulos G."/>
            <person name="Danchin GJ E."/>
        </authorList>
    </citation>
    <scope>NUCLEOTIDE SEQUENCE [LARGE SCALE GENOMIC DNA]</scope>
</reference>
<evidence type="ECO:0000313" key="2">
    <source>
        <dbReference type="Proteomes" id="UP000580250"/>
    </source>
</evidence>
<accession>A0A6V7U3L5</accession>
<comment type="caution">
    <text evidence="1">The sequence shown here is derived from an EMBL/GenBank/DDBJ whole genome shotgun (WGS) entry which is preliminary data.</text>
</comment>
<proteinExistence type="predicted"/>
<gene>
    <name evidence="1" type="ORF">MENT_LOCUS7503</name>
</gene>
<organism evidence="1 2">
    <name type="scientific">Meloidogyne enterolobii</name>
    <name type="common">Root-knot nematode worm</name>
    <name type="synonym">Meloidogyne mayaguensis</name>
    <dbReference type="NCBI Taxonomy" id="390850"/>
    <lineage>
        <taxon>Eukaryota</taxon>
        <taxon>Metazoa</taxon>
        <taxon>Ecdysozoa</taxon>
        <taxon>Nematoda</taxon>
        <taxon>Chromadorea</taxon>
        <taxon>Rhabditida</taxon>
        <taxon>Tylenchina</taxon>
        <taxon>Tylenchomorpha</taxon>
        <taxon>Tylenchoidea</taxon>
        <taxon>Meloidogynidae</taxon>
        <taxon>Meloidogyninae</taxon>
        <taxon>Meloidogyne</taxon>
    </lineage>
</organism>